<feature type="coiled-coil region" evidence="5">
    <location>
        <begin position="518"/>
        <end position="587"/>
    </location>
</feature>
<keyword evidence="7" id="KW-1185">Reference proteome</keyword>
<feature type="coiled-coil region" evidence="5">
    <location>
        <begin position="283"/>
        <end position="366"/>
    </location>
</feature>
<evidence type="ECO:0000313" key="9">
    <source>
        <dbReference type="RefSeq" id="XP_032805661.1"/>
    </source>
</evidence>
<evidence type="ECO:0000256" key="4">
    <source>
        <dbReference type="ARBA" id="ARBA00023175"/>
    </source>
</evidence>
<dbReference type="RefSeq" id="XP_032805659.1">
    <property type="nucleotide sequence ID" value="XM_032949768.1"/>
</dbReference>
<dbReference type="PANTHER" id="PTHR46349">
    <property type="entry name" value="CINGULIN-LIKE PROTEIN 1-RELATED"/>
    <property type="match status" value="1"/>
</dbReference>
<feature type="coiled-coil region" evidence="5">
    <location>
        <begin position="117"/>
        <end position="144"/>
    </location>
</feature>
<feature type="compositionally biased region" description="Polar residues" evidence="6">
    <location>
        <begin position="224"/>
        <end position="234"/>
    </location>
</feature>
<keyword evidence="4" id="KW-0505">Motor protein</keyword>
<evidence type="ECO:0000256" key="6">
    <source>
        <dbReference type="SAM" id="MobiDB-lite"/>
    </source>
</evidence>
<comment type="subcellular location">
    <subcellularLocation>
        <location evidence="1">Cytoplasm</location>
    </subcellularLocation>
</comment>
<dbReference type="KEGG" id="pmrn:116940254"/>
<dbReference type="PANTHER" id="PTHR46349:SF6">
    <property type="entry name" value="MYOSIN-6-LIKE"/>
    <property type="match status" value="1"/>
</dbReference>
<dbReference type="RefSeq" id="XP_032805662.1">
    <property type="nucleotide sequence ID" value="XM_032949771.1"/>
</dbReference>
<reference evidence="8 9" key="1">
    <citation type="submission" date="2025-04" db="UniProtKB">
        <authorList>
            <consortium name="RefSeq"/>
        </authorList>
    </citation>
    <scope>IDENTIFICATION</scope>
    <source>
        <tissue evidence="8 9">Sperm</tissue>
    </source>
</reference>
<dbReference type="Proteomes" id="UP001318040">
    <property type="component" value="Chromosome 8"/>
</dbReference>
<sequence length="622" mass="71346">MSILENEPELFAYAGGELQRSLSDRVRTGDRVNESMGKLYLQKARLADDRQGCKIDTKITNERSGLERKGLAGRQNCHNLEQASTDRSCSYFDGNIEDMEQGGEIKYSHGRKTPDNVSELKATVEALQNSISYLEDENTSLHRELRDKRVATCMNASEMCPNKTVVVYERPWEYTVTSNPHSHILPETNCDSTMARRGCEINSHSKMGELKMNDQTVDVELESDASTSGATNDYSNRDNLRVASENNKDMLLLRGQKMHSENMANQDGESNGDSDKMSLLRKLSEAEKQRKSCLRDMRRLAQKYEESREQLNVQNAALERALQEKHALFLSLKKRREENESLSSMLRETKQEKQKLQDAFQRAREENDGGNRAAQASREECQHLTEAAYRLIREKQLLEEMEAQLREDLEDCRHRLHQSDDDILDLREKEQQLIAEKKELLAKMVTEREENEQLEAAMMEKERANHCARKELVELRQRCNATEQKLQAELEEARLGQSMAEKSAQGMREELRATGYLVQALKEEKQLLRREVAETNRARVQAEAEAKRSREALLQEEELARDALREKEMMELELQQLRADYLHLSDRIAIRLGEMHIEGQLEGNENPPADDVGDGDGVGNGK</sequence>
<protein>
    <submittedName>
        <fullName evidence="8 9">Coiled-coil domain-containing protein 110-like</fullName>
    </submittedName>
</protein>
<feature type="region of interest" description="Disordered" evidence="6">
    <location>
        <begin position="222"/>
        <end position="242"/>
    </location>
</feature>
<name>A0AAJ7SU58_PETMA</name>
<gene>
    <name evidence="8 9 10" type="primary">LOC116940254</name>
</gene>
<accession>A0AAJ7SU58</accession>
<evidence type="ECO:0000256" key="3">
    <source>
        <dbReference type="ARBA" id="ARBA00023123"/>
    </source>
</evidence>
<feature type="region of interest" description="Disordered" evidence="6">
    <location>
        <begin position="599"/>
        <end position="622"/>
    </location>
</feature>
<keyword evidence="3" id="KW-0518">Myosin</keyword>
<evidence type="ECO:0000256" key="1">
    <source>
        <dbReference type="ARBA" id="ARBA00004496"/>
    </source>
</evidence>
<dbReference type="RefSeq" id="XP_032805661.1">
    <property type="nucleotide sequence ID" value="XM_032949770.1"/>
</dbReference>
<evidence type="ECO:0000313" key="10">
    <source>
        <dbReference type="RefSeq" id="XP_032805662.1"/>
    </source>
</evidence>
<proteinExistence type="predicted"/>
<dbReference type="AlphaFoldDB" id="A0AAJ7SU58"/>
<evidence type="ECO:0000313" key="7">
    <source>
        <dbReference type="Proteomes" id="UP001318040"/>
    </source>
</evidence>
<feature type="coiled-coil region" evidence="5">
    <location>
        <begin position="391"/>
        <end position="492"/>
    </location>
</feature>
<evidence type="ECO:0000256" key="5">
    <source>
        <dbReference type="SAM" id="Coils"/>
    </source>
</evidence>
<keyword evidence="2" id="KW-0963">Cytoplasm</keyword>
<organism evidence="7 9">
    <name type="scientific">Petromyzon marinus</name>
    <name type="common">Sea lamprey</name>
    <dbReference type="NCBI Taxonomy" id="7757"/>
    <lineage>
        <taxon>Eukaryota</taxon>
        <taxon>Metazoa</taxon>
        <taxon>Chordata</taxon>
        <taxon>Craniata</taxon>
        <taxon>Vertebrata</taxon>
        <taxon>Cyclostomata</taxon>
        <taxon>Hyperoartia</taxon>
        <taxon>Petromyzontiformes</taxon>
        <taxon>Petromyzontidae</taxon>
        <taxon>Petromyzon</taxon>
    </lineage>
</organism>
<evidence type="ECO:0000313" key="8">
    <source>
        <dbReference type="RefSeq" id="XP_032805659.1"/>
    </source>
</evidence>
<dbReference type="GO" id="GO:0005923">
    <property type="term" value="C:bicellular tight junction"/>
    <property type="evidence" value="ECO:0007669"/>
    <property type="project" value="TreeGrafter"/>
</dbReference>
<evidence type="ECO:0000256" key="2">
    <source>
        <dbReference type="ARBA" id="ARBA00022490"/>
    </source>
</evidence>
<keyword evidence="5" id="KW-0175">Coiled coil</keyword>